<dbReference type="eggNOG" id="KOG2613">
    <property type="taxonomic scope" value="Eukaryota"/>
</dbReference>
<dbReference type="AlphaFoldDB" id="A7ARX8"/>
<proteinExistence type="inferred from homology"/>
<organism evidence="11 12">
    <name type="scientific">Babesia bovis</name>
    <dbReference type="NCBI Taxonomy" id="5865"/>
    <lineage>
        <taxon>Eukaryota</taxon>
        <taxon>Sar</taxon>
        <taxon>Alveolata</taxon>
        <taxon>Apicomplexa</taxon>
        <taxon>Aconoidasida</taxon>
        <taxon>Piroplasmida</taxon>
        <taxon>Babesiidae</taxon>
        <taxon>Babesia</taxon>
    </lineage>
</organism>
<evidence type="ECO:0000256" key="1">
    <source>
        <dbReference type="ARBA" id="ARBA00009794"/>
    </source>
</evidence>
<dbReference type="GO" id="GO:0015031">
    <property type="term" value="P:protein transport"/>
    <property type="evidence" value="ECO:0007669"/>
    <property type="project" value="UniProtKB-KW"/>
</dbReference>
<dbReference type="GO" id="GO:0005634">
    <property type="term" value="C:nucleus"/>
    <property type="evidence" value="ECO:0007669"/>
    <property type="project" value="UniProtKB-SubCell"/>
</dbReference>
<dbReference type="InterPro" id="IPR048899">
    <property type="entry name" value="NMD_SH3"/>
</dbReference>
<dbReference type="OMA" id="QYTHTEH"/>
<dbReference type="Proteomes" id="UP000002173">
    <property type="component" value="Unassembled WGS sequence"/>
</dbReference>
<evidence type="ECO:0000256" key="5">
    <source>
        <dbReference type="ARBA" id="ARBA00022927"/>
    </source>
</evidence>
<comment type="subcellular location">
    <subcellularLocation>
        <location evidence="7">Cytoplasm</location>
    </subcellularLocation>
    <subcellularLocation>
        <location evidence="7">Nucleus</location>
    </subcellularLocation>
</comment>
<dbReference type="PANTHER" id="PTHR12746:SF2">
    <property type="entry name" value="60S RIBOSOMAL EXPORT PROTEIN NMD3"/>
    <property type="match status" value="1"/>
</dbReference>
<keyword evidence="12" id="KW-1185">Reference proteome</keyword>
<dbReference type="Pfam" id="PF21192">
    <property type="entry name" value="OB_NMD3"/>
    <property type="match status" value="1"/>
</dbReference>
<keyword evidence="3 7" id="KW-0813">Transport</keyword>
<evidence type="ECO:0000256" key="7">
    <source>
        <dbReference type="RuleBase" id="RU364108"/>
    </source>
</evidence>
<protein>
    <recommendedName>
        <fullName evidence="2 7">60S ribosomal export protein NMD3</fullName>
    </recommendedName>
</protein>
<dbReference type="InterPro" id="IPR007064">
    <property type="entry name" value="Nmd3_N"/>
</dbReference>
<comment type="caution">
    <text evidence="11">The sequence shown here is derived from an EMBL/GenBank/DDBJ whole genome shotgun (WGS) entry which is preliminary data.</text>
</comment>
<keyword evidence="6 7" id="KW-0539">Nucleus</keyword>
<dbReference type="GO" id="GO:0005737">
    <property type="term" value="C:cytoplasm"/>
    <property type="evidence" value="ECO:0007669"/>
    <property type="project" value="UniProtKB-SubCell"/>
</dbReference>
<evidence type="ECO:0000313" key="12">
    <source>
        <dbReference type="Proteomes" id="UP000002173"/>
    </source>
</evidence>
<reference evidence="12" key="3">
    <citation type="journal article" date="2021" name="Int. J. Parasitol.">
        <title>Comparative analysis of gene expression between Babesia bovis blood stages and kinetes allowed by improved genome annotation.</title>
        <authorList>
            <person name="Ueti M.W."/>
            <person name="Johnson W.C."/>
            <person name="Kappmeyer L.S."/>
            <person name="Herndon D.R."/>
            <person name="Mousel M.R."/>
            <person name="Reif K.E."/>
            <person name="Taus N.S."/>
            <person name="Ifeonu O.O."/>
            <person name="Silva J.C."/>
            <person name="Suarez C.E."/>
            <person name="Brayton K.A."/>
        </authorList>
    </citation>
    <scope>NUCLEOTIDE SEQUENCE [LARGE SCALE GENOMIC DNA]</scope>
</reference>
<sequence>MADWDAATFASTEPSYAPMFCCLCGDVVPKPTASRMCHLCITKNVNLAQEVTTHTTILQCGTCKMFFHDRWLKCDLESKELLSICLKKAKGLENMKIINAAFSWTEPHSKQLKVKVCVQKEVDSNFVVEQSFVITFSIKSSQCDHCKRMYTPHTWKAMVQIRQKTKDKRHILMLEQIIIKHNAHENVTNILSRPNGFDLHFQSKTCAQKFADFVSDKIVSQVRNSKKLITQDSVNNKWDYKYTLQVQLIPICADDMVRANNDVNISQVFLPPKVASINGGISPFLLCVNLTTTISLIDPFTLRTLDISNDKFWKNPFTSRKCWKQQTDAQQFSTSSIFATLLFSILRKIGAVSIHTQYMSRLCEMVNIRCRLVDVELMAVNASTVIYTKSHLGNILTVGDTFSGYDIRKINLNGLAEEQTDISNKIPFDVILVRKVKTKKLFKTNWVLKRIVDVRLMNWLLYPLQKKGSSSDDEIEEDELLDFKEELINKKELQKNVEFYQNPRYFISNSSVYAKYRANANKVSSPDDGDLDIVASQLKELSLQDTNYF</sequence>
<reference evidence="11 12" key="1">
    <citation type="journal article" date="2007" name="PLoS Pathog.">
        <title>Genome sequence of Babesia bovis and comparative analysis of apicomplexan hemoprotozoa.</title>
        <authorList>
            <person name="Brayton K.A."/>
            <person name="Lau A.O.T."/>
            <person name="Herndon D.R."/>
            <person name="Hannick L."/>
            <person name="Kappmeyer L.S."/>
            <person name="Berens S.J."/>
            <person name="Bidwell S.L."/>
            <person name="Brown W.C."/>
            <person name="Crabtree J."/>
            <person name="Fadrosh D."/>
            <person name="Feldblum T."/>
            <person name="Forberger H.A."/>
            <person name="Haas B.J."/>
            <person name="Howell J.M."/>
            <person name="Khouri H."/>
            <person name="Koo H."/>
            <person name="Mann D.J."/>
            <person name="Norimine J."/>
            <person name="Paulsen I.T."/>
            <person name="Radune D."/>
            <person name="Ren Q."/>
            <person name="Smith R.K. Jr."/>
            <person name="Suarez C.E."/>
            <person name="White O."/>
            <person name="Wortman J.R."/>
            <person name="Knowles D.P. Jr."/>
            <person name="McElwain T.F."/>
            <person name="Nene V.M."/>
        </authorList>
    </citation>
    <scope>NUCLEOTIDE SEQUENCE [LARGE SCALE GENOMIC DNA]</scope>
    <source>
        <strain evidence="11">T2Bo</strain>
    </source>
</reference>
<dbReference type="InterPro" id="IPR048898">
    <property type="entry name" value="OB_NMD3"/>
</dbReference>
<feature type="domain" description="Nmd3 N-terminal" evidence="8">
    <location>
        <begin position="21"/>
        <end position="248"/>
    </location>
</feature>
<dbReference type="Pfam" id="PF21193">
    <property type="entry name" value="NMD_SH3"/>
    <property type="match status" value="1"/>
</dbReference>
<dbReference type="GO" id="GO:0043023">
    <property type="term" value="F:ribosomal large subunit binding"/>
    <property type="evidence" value="ECO:0007669"/>
    <property type="project" value="InterPro"/>
</dbReference>
<dbReference type="Pfam" id="PF04981">
    <property type="entry name" value="NMD3"/>
    <property type="match status" value="1"/>
</dbReference>
<reference evidence="12" key="2">
    <citation type="journal article" date="2020" name="Data Brief">
        <title>Transcriptome dataset of Babesia bovis life stages within vertebrate and invertebrate hosts.</title>
        <authorList>
            <person name="Ueti M.W."/>
            <person name="Johnson W.C."/>
            <person name="Kappmeyer L.S."/>
            <person name="Herndon D.R."/>
            <person name="Mousel M.R."/>
            <person name="Reif K.E."/>
            <person name="Taus N.S."/>
            <person name="Ifeonu O.O."/>
            <person name="Silva J.C."/>
            <person name="Suarez C.E."/>
            <person name="Brayton K.A."/>
        </authorList>
    </citation>
    <scope>NUCLEOTIDE SEQUENCE [LARGE SCALE GENOMIC DNA]</scope>
</reference>
<keyword evidence="5 7" id="KW-0653">Protein transport</keyword>
<comment type="similarity">
    <text evidence="1 7">Belongs to the NMD3 family.</text>
</comment>
<dbReference type="GO" id="GO:0000055">
    <property type="term" value="P:ribosomal large subunit export from nucleus"/>
    <property type="evidence" value="ECO:0007669"/>
    <property type="project" value="TreeGrafter"/>
</dbReference>
<dbReference type="VEuPathDB" id="PiroplasmaDB:BBOV_IV009430"/>
<evidence type="ECO:0000256" key="6">
    <source>
        <dbReference type="ARBA" id="ARBA00023242"/>
    </source>
</evidence>
<feature type="domain" description="60S ribosomal export protein NMD3 OB-fold" evidence="9">
    <location>
        <begin position="379"/>
        <end position="435"/>
    </location>
</feature>
<evidence type="ECO:0000256" key="4">
    <source>
        <dbReference type="ARBA" id="ARBA00022490"/>
    </source>
</evidence>
<evidence type="ECO:0000259" key="9">
    <source>
        <dbReference type="Pfam" id="PF21192"/>
    </source>
</evidence>
<name>A7ARX8_BABBO</name>
<accession>A7ARX8</accession>
<evidence type="ECO:0000259" key="8">
    <source>
        <dbReference type="Pfam" id="PF04981"/>
    </source>
</evidence>
<evidence type="ECO:0000256" key="3">
    <source>
        <dbReference type="ARBA" id="ARBA00022448"/>
    </source>
</evidence>
<dbReference type="InParanoid" id="A7ARX8"/>
<evidence type="ECO:0000259" key="10">
    <source>
        <dbReference type="Pfam" id="PF21193"/>
    </source>
</evidence>
<dbReference type="PANTHER" id="PTHR12746">
    <property type="entry name" value="NONSENSE-MEDIATED MRNA DECAY PROTEIN 3"/>
    <property type="match status" value="1"/>
</dbReference>
<dbReference type="STRING" id="5865.A7ARX8"/>
<gene>
    <name evidence="11" type="ORF">BBOV_IV009430</name>
</gene>
<dbReference type="EMBL" id="AAXT01000002">
    <property type="protein sequence ID" value="EDO07297.1"/>
    <property type="molecule type" value="Genomic_DNA"/>
</dbReference>
<dbReference type="InterPro" id="IPR039768">
    <property type="entry name" value="Nmd3"/>
</dbReference>
<evidence type="ECO:0000313" key="11">
    <source>
        <dbReference type="EMBL" id="EDO07297.1"/>
    </source>
</evidence>
<comment type="function">
    <text evidence="7">Acts as an adapter for the XPO1/CRM1-mediated export of the 60S ribosomal subunit.</text>
</comment>
<keyword evidence="4 7" id="KW-0963">Cytoplasm</keyword>
<feature type="domain" description="60S ribosomal export protein NMD3 SH3" evidence="10">
    <location>
        <begin position="268"/>
        <end position="309"/>
    </location>
</feature>
<evidence type="ECO:0000256" key="2">
    <source>
        <dbReference type="ARBA" id="ARBA00017035"/>
    </source>
</evidence>